<keyword evidence="2" id="KW-1185">Reference proteome</keyword>
<name>A0ACB9F2F5_CICIN</name>
<dbReference type="EMBL" id="CM042011">
    <property type="protein sequence ID" value="KAI3764876.1"/>
    <property type="molecule type" value="Genomic_DNA"/>
</dbReference>
<comment type="caution">
    <text evidence="1">The sequence shown here is derived from an EMBL/GenBank/DDBJ whole genome shotgun (WGS) entry which is preliminary data.</text>
</comment>
<organism evidence="1 2">
    <name type="scientific">Cichorium intybus</name>
    <name type="common">Chicory</name>
    <dbReference type="NCBI Taxonomy" id="13427"/>
    <lineage>
        <taxon>Eukaryota</taxon>
        <taxon>Viridiplantae</taxon>
        <taxon>Streptophyta</taxon>
        <taxon>Embryophyta</taxon>
        <taxon>Tracheophyta</taxon>
        <taxon>Spermatophyta</taxon>
        <taxon>Magnoliopsida</taxon>
        <taxon>eudicotyledons</taxon>
        <taxon>Gunneridae</taxon>
        <taxon>Pentapetalae</taxon>
        <taxon>asterids</taxon>
        <taxon>campanulids</taxon>
        <taxon>Asterales</taxon>
        <taxon>Asteraceae</taxon>
        <taxon>Cichorioideae</taxon>
        <taxon>Cichorieae</taxon>
        <taxon>Cichoriinae</taxon>
        <taxon>Cichorium</taxon>
    </lineage>
</organism>
<sequence>MAISIQLSSSLIFFMLFFLVVMPTKLCATRSLLQAIQKTKFNKVEEGRGALKTPSDEMMSLSAVKFDGNVVKGFHHHVLAKGIVRGSAPSHKGHQLQLFTADRP</sequence>
<dbReference type="Proteomes" id="UP001055811">
    <property type="component" value="Linkage Group LG03"/>
</dbReference>
<evidence type="ECO:0000313" key="1">
    <source>
        <dbReference type="EMBL" id="KAI3764876.1"/>
    </source>
</evidence>
<accession>A0ACB9F2F5</accession>
<reference evidence="2" key="1">
    <citation type="journal article" date="2022" name="Mol. Ecol. Resour.">
        <title>The genomes of chicory, endive, great burdock and yacon provide insights into Asteraceae palaeo-polyploidization history and plant inulin production.</title>
        <authorList>
            <person name="Fan W."/>
            <person name="Wang S."/>
            <person name="Wang H."/>
            <person name="Wang A."/>
            <person name="Jiang F."/>
            <person name="Liu H."/>
            <person name="Zhao H."/>
            <person name="Xu D."/>
            <person name="Zhang Y."/>
        </authorList>
    </citation>
    <scope>NUCLEOTIDE SEQUENCE [LARGE SCALE GENOMIC DNA]</scope>
    <source>
        <strain evidence="2">cv. Punajuju</strain>
    </source>
</reference>
<evidence type="ECO:0000313" key="2">
    <source>
        <dbReference type="Proteomes" id="UP001055811"/>
    </source>
</evidence>
<proteinExistence type="predicted"/>
<reference evidence="1 2" key="2">
    <citation type="journal article" date="2022" name="Mol. Ecol. Resour.">
        <title>The genomes of chicory, endive, great burdock and yacon provide insights into Asteraceae paleo-polyploidization history and plant inulin production.</title>
        <authorList>
            <person name="Fan W."/>
            <person name="Wang S."/>
            <person name="Wang H."/>
            <person name="Wang A."/>
            <person name="Jiang F."/>
            <person name="Liu H."/>
            <person name="Zhao H."/>
            <person name="Xu D."/>
            <person name="Zhang Y."/>
        </authorList>
    </citation>
    <scope>NUCLEOTIDE SEQUENCE [LARGE SCALE GENOMIC DNA]</scope>
    <source>
        <strain evidence="2">cv. Punajuju</strain>
        <tissue evidence="1">Leaves</tissue>
    </source>
</reference>
<protein>
    <submittedName>
        <fullName evidence="1">Uncharacterized protein</fullName>
    </submittedName>
</protein>
<gene>
    <name evidence="1" type="ORF">L2E82_14893</name>
</gene>